<dbReference type="InterPro" id="IPR029056">
    <property type="entry name" value="Ribokinase-like"/>
</dbReference>
<feature type="binding site" evidence="12">
    <location>
        <begin position="297"/>
        <end position="298"/>
    </location>
    <ligand>
        <name>ATP</name>
        <dbReference type="ChEBI" id="CHEBI:30616"/>
    </ligand>
</feature>
<proteinExistence type="inferred from homology"/>
<dbReference type="OrthoDB" id="415590at2759"/>
<keyword evidence="5 12" id="KW-0479">Metal-binding</keyword>
<feature type="binding site" evidence="12">
    <location>
        <position position="294"/>
    </location>
    <ligand>
        <name>K(+)</name>
        <dbReference type="ChEBI" id="CHEBI:29103"/>
    </ligand>
</feature>
<evidence type="ECO:0000256" key="10">
    <source>
        <dbReference type="ARBA" id="ARBA00022958"/>
    </source>
</evidence>
<feature type="compositionally biased region" description="Low complexity" evidence="13">
    <location>
        <begin position="54"/>
        <end position="65"/>
    </location>
</feature>
<dbReference type="EMBL" id="NAJN01001338">
    <property type="protein sequence ID" value="TKA63888.1"/>
    <property type="molecule type" value="Genomic_DNA"/>
</dbReference>
<comment type="activity regulation">
    <text evidence="12">Activated by a monovalent cation that binds near, but not in, the active site. The most likely occupant of the site in vivo is potassium. Ion binding induces a conformational change that may alter substrate affinity.</text>
</comment>
<dbReference type="Gene3D" id="3.40.1190.20">
    <property type="match status" value="1"/>
</dbReference>
<reference evidence="15 16" key="1">
    <citation type="submission" date="2017-03" db="EMBL/GenBank/DDBJ databases">
        <title>Genomes of endolithic fungi from Antarctica.</title>
        <authorList>
            <person name="Coleine C."/>
            <person name="Masonjones S."/>
            <person name="Stajich J.E."/>
        </authorList>
    </citation>
    <scope>NUCLEOTIDE SEQUENCE [LARGE SCALE GENOMIC DNA]</scope>
    <source>
        <strain evidence="15 16">CCFEE 5187</strain>
    </source>
</reference>
<accession>A0A4U0WMN7</accession>
<keyword evidence="16" id="KW-1185">Reference proteome</keyword>
<feature type="binding site" evidence="12">
    <location>
        <position position="292"/>
    </location>
    <ligand>
        <name>K(+)</name>
        <dbReference type="ChEBI" id="CHEBI:29103"/>
    </ligand>
</feature>
<evidence type="ECO:0000313" key="15">
    <source>
        <dbReference type="EMBL" id="TKA63888.1"/>
    </source>
</evidence>
<dbReference type="GO" id="GO:0004747">
    <property type="term" value="F:ribokinase activity"/>
    <property type="evidence" value="ECO:0007669"/>
    <property type="project" value="UniProtKB-UniRule"/>
</dbReference>
<evidence type="ECO:0000256" key="9">
    <source>
        <dbReference type="ARBA" id="ARBA00022842"/>
    </source>
</evidence>
<keyword evidence="11 12" id="KW-0119">Carbohydrate metabolism</keyword>
<dbReference type="InterPro" id="IPR011611">
    <property type="entry name" value="PfkB_dom"/>
</dbReference>
<evidence type="ECO:0000256" key="11">
    <source>
        <dbReference type="ARBA" id="ARBA00023277"/>
    </source>
</evidence>
<dbReference type="GO" id="GO:0005737">
    <property type="term" value="C:cytoplasm"/>
    <property type="evidence" value="ECO:0007669"/>
    <property type="project" value="UniProtKB-SubCell"/>
</dbReference>
<keyword evidence="12" id="KW-0539">Nucleus</keyword>
<dbReference type="PRINTS" id="PR00990">
    <property type="entry name" value="RIBOKINASE"/>
</dbReference>
<gene>
    <name evidence="15" type="ORF">B0A49_08405</name>
</gene>
<dbReference type="PROSITE" id="PS00584">
    <property type="entry name" value="PFKB_KINASES_2"/>
    <property type="match status" value="1"/>
</dbReference>
<comment type="cofactor">
    <cofactor evidence="12">
        <name>Mg(2+)</name>
        <dbReference type="ChEBI" id="CHEBI:18420"/>
    </cofactor>
    <text evidence="12">Requires a divalent cation, most likely magnesium in vivo, as an electrophilic catalyst to aid phosphoryl group transfer. It is the chelate of the metal and the nucleotide that is the actual substrate.</text>
</comment>
<comment type="function">
    <text evidence="12">Catalyzes the phosphorylation of ribose at O-5 in a reaction requiring ATP and magnesium. The resulting D-ribose-5-phosphate can then be used either for sythesis of nucleotides, histidine, and tryptophan, or as a component of the pentose phosphate pathway.</text>
</comment>
<dbReference type="GO" id="GO:0005524">
    <property type="term" value="F:ATP binding"/>
    <property type="evidence" value="ECO:0007669"/>
    <property type="project" value="UniProtKB-UniRule"/>
</dbReference>
<keyword evidence="9 12" id="KW-0460">Magnesium</keyword>
<evidence type="ECO:0000256" key="8">
    <source>
        <dbReference type="ARBA" id="ARBA00022840"/>
    </source>
</evidence>
<dbReference type="InterPro" id="IPR011877">
    <property type="entry name" value="Ribokinase"/>
</dbReference>
<comment type="similarity">
    <text evidence="12">Belongs to the carbohydrate kinase PfkB family. Ribokinase subfamily.</text>
</comment>
<sequence length="355" mass="37259">MSSPLPVVAVIGSLNVDFITRTTRVPAAGETLIAQSFDIGFGGKGSNQAVACARLSRPKPSSSSRHPGETGRPSPSVDVRMVGAVGSDPFAEDFLAGLRQDGVNVDAVRRLEGQKTGIANIIVEEGSGENRIMVAANANYALKAETLLPVDADVAVFQLEIPLEVVLNNITEAKRKGLEVSPSILFRIRLSNSHRSQVILNPAPAVPLDAAVFKGLSHLIMNESEAAILSGMSDEEFGSADLDDIASNFLVRGVRNVIVTLGAKGVFYHTSPWYAIRKPGTTLAAARATVVDTTAAGDTFVGAYAVAVAKARALDDFDVDAAVAFANRAAARTVERKGARAAVPWLDEVDGVAEA</sequence>
<feature type="binding site" evidence="12">
    <location>
        <begin position="15"/>
        <end position="17"/>
    </location>
    <ligand>
        <name>substrate</name>
    </ligand>
</feature>
<keyword evidence="8 12" id="KW-0067">ATP-binding</keyword>
<dbReference type="GO" id="GO:0005634">
    <property type="term" value="C:nucleus"/>
    <property type="evidence" value="ECO:0007669"/>
    <property type="project" value="UniProtKB-SubCell"/>
</dbReference>
<dbReference type="UniPathway" id="UPA00916">
    <property type="reaction ID" value="UER00889"/>
</dbReference>
<feature type="domain" description="Carbohydrate kinase PfkB" evidence="14">
    <location>
        <begin position="8"/>
        <end position="345"/>
    </location>
</feature>
<dbReference type="PANTHER" id="PTHR10584">
    <property type="entry name" value="SUGAR KINASE"/>
    <property type="match status" value="1"/>
</dbReference>
<dbReference type="InterPro" id="IPR002139">
    <property type="entry name" value="Ribo/fructo_kinase"/>
</dbReference>
<feature type="binding site" evidence="12">
    <location>
        <begin position="260"/>
        <end position="265"/>
    </location>
    <ligand>
        <name>ATP</name>
        <dbReference type="ChEBI" id="CHEBI:30616"/>
    </ligand>
</feature>
<feature type="region of interest" description="Disordered" evidence="13">
    <location>
        <begin position="54"/>
        <end position="78"/>
    </location>
</feature>
<comment type="caution">
    <text evidence="12">Lacks conserved residue(s) required for the propagation of feature annotation.</text>
</comment>
<evidence type="ECO:0000256" key="7">
    <source>
        <dbReference type="ARBA" id="ARBA00022777"/>
    </source>
</evidence>
<feature type="binding site" evidence="12">
    <location>
        <position position="222"/>
    </location>
    <ligand>
        <name>ATP</name>
        <dbReference type="ChEBI" id="CHEBI:30616"/>
    </ligand>
</feature>
<dbReference type="CDD" id="cd01174">
    <property type="entry name" value="ribokinase"/>
    <property type="match status" value="1"/>
</dbReference>
<protein>
    <recommendedName>
        <fullName evidence="3 12">Ribokinase</fullName>
        <shortName evidence="12">RK</shortName>
        <ecNumber evidence="2 12">2.7.1.15</ecNumber>
    </recommendedName>
</protein>
<keyword evidence="4 12" id="KW-0808">Transferase</keyword>
<evidence type="ECO:0000256" key="2">
    <source>
        <dbReference type="ARBA" id="ARBA00012035"/>
    </source>
</evidence>
<evidence type="ECO:0000256" key="1">
    <source>
        <dbReference type="ARBA" id="ARBA00005380"/>
    </source>
</evidence>
<keyword evidence="7 12" id="KW-0418">Kinase</keyword>
<comment type="similarity">
    <text evidence="1">Belongs to the carbohydrate kinase pfkB family.</text>
</comment>
<dbReference type="STRING" id="331657.A0A4U0WMN7"/>
<evidence type="ECO:0000256" key="6">
    <source>
        <dbReference type="ARBA" id="ARBA00022741"/>
    </source>
</evidence>
<evidence type="ECO:0000256" key="12">
    <source>
        <dbReference type="HAMAP-Rule" id="MF_03215"/>
    </source>
</evidence>
<evidence type="ECO:0000256" key="3">
    <source>
        <dbReference type="ARBA" id="ARBA00016943"/>
    </source>
</evidence>
<evidence type="ECO:0000256" key="13">
    <source>
        <dbReference type="SAM" id="MobiDB-lite"/>
    </source>
</evidence>
<dbReference type="AlphaFoldDB" id="A0A4U0WMN7"/>
<feature type="binding site" evidence="12">
    <location>
        <position position="336"/>
    </location>
    <ligand>
        <name>K(+)</name>
        <dbReference type="ChEBI" id="CHEBI:29103"/>
    </ligand>
</feature>
<organism evidence="15 16">
    <name type="scientific">Cryomyces minteri</name>
    <dbReference type="NCBI Taxonomy" id="331657"/>
    <lineage>
        <taxon>Eukaryota</taxon>
        <taxon>Fungi</taxon>
        <taxon>Dikarya</taxon>
        <taxon>Ascomycota</taxon>
        <taxon>Pezizomycotina</taxon>
        <taxon>Dothideomycetes</taxon>
        <taxon>Dothideomycetes incertae sedis</taxon>
        <taxon>Cryomyces</taxon>
    </lineage>
</organism>
<dbReference type="PANTHER" id="PTHR10584:SF166">
    <property type="entry name" value="RIBOKINASE"/>
    <property type="match status" value="1"/>
</dbReference>
<dbReference type="HAMAP" id="MF_01987">
    <property type="entry name" value="Ribokinase"/>
    <property type="match status" value="1"/>
</dbReference>
<feature type="binding site" evidence="12">
    <location>
        <position position="160"/>
    </location>
    <ligand>
        <name>substrate</name>
    </ligand>
</feature>
<comment type="caution">
    <text evidence="15">The sequence shown here is derived from an EMBL/GenBank/DDBJ whole genome shotgun (WGS) entry which is preliminary data.</text>
</comment>
<comment type="subcellular location">
    <subcellularLocation>
        <location evidence="12">Cytoplasm</location>
    </subcellularLocation>
    <subcellularLocation>
        <location evidence="12">Nucleus</location>
    </subcellularLocation>
</comment>
<dbReference type="SUPFAM" id="SSF53613">
    <property type="entry name" value="Ribokinase-like"/>
    <property type="match status" value="1"/>
</dbReference>
<evidence type="ECO:0000256" key="5">
    <source>
        <dbReference type="ARBA" id="ARBA00022723"/>
    </source>
</evidence>
<feature type="binding site" evidence="12">
    <location>
        <begin position="43"/>
        <end position="47"/>
    </location>
    <ligand>
        <name>substrate</name>
    </ligand>
</feature>
<dbReference type="Proteomes" id="UP000308768">
    <property type="component" value="Unassembled WGS sequence"/>
</dbReference>
<comment type="catalytic activity">
    <reaction evidence="12">
        <text>D-ribose + ATP = D-ribose 5-phosphate + ADP + H(+)</text>
        <dbReference type="Rhea" id="RHEA:13697"/>
        <dbReference type="ChEBI" id="CHEBI:15378"/>
        <dbReference type="ChEBI" id="CHEBI:30616"/>
        <dbReference type="ChEBI" id="CHEBI:47013"/>
        <dbReference type="ChEBI" id="CHEBI:78346"/>
        <dbReference type="ChEBI" id="CHEBI:456216"/>
        <dbReference type="EC" id="2.7.1.15"/>
    </reaction>
</comment>
<dbReference type="InterPro" id="IPR002173">
    <property type="entry name" value="Carboh/pur_kinase_PfkB_CS"/>
</dbReference>
<feature type="binding site" evidence="12">
    <location>
        <position position="327"/>
    </location>
    <ligand>
        <name>ATP</name>
        <dbReference type="ChEBI" id="CHEBI:30616"/>
    </ligand>
</feature>
<comment type="pathway">
    <text evidence="12">Carbohydrate metabolism; D-ribose degradation; D-ribose 5-phosphate from beta-D-ribopyranose: step 2/2.</text>
</comment>
<dbReference type="GO" id="GO:0046872">
    <property type="term" value="F:metal ion binding"/>
    <property type="evidence" value="ECO:0007669"/>
    <property type="project" value="UniProtKB-KW"/>
</dbReference>
<feature type="active site" description="Proton acceptor" evidence="12">
    <location>
        <position position="298"/>
    </location>
</feature>
<dbReference type="Pfam" id="PF00294">
    <property type="entry name" value="PfkB"/>
    <property type="match status" value="1"/>
</dbReference>
<feature type="binding site" evidence="12">
    <location>
        <position position="338"/>
    </location>
    <ligand>
        <name>K(+)</name>
        <dbReference type="ChEBI" id="CHEBI:29103"/>
    </ligand>
</feature>
<comment type="subunit">
    <text evidence="12">Homodimer.</text>
</comment>
<keyword evidence="6 12" id="KW-0547">Nucleotide-binding</keyword>
<keyword evidence="12" id="KW-0963">Cytoplasm</keyword>
<feature type="binding site" evidence="12">
    <location>
        <position position="298"/>
    </location>
    <ligand>
        <name>substrate</name>
    </ligand>
</feature>
<evidence type="ECO:0000256" key="4">
    <source>
        <dbReference type="ARBA" id="ARBA00022679"/>
    </source>
</evidence>
<feature type="binding site" evidence="12">
    <location>
        <position position="333"/>
    </location>
    <ligand>
        <name>K(+)</name>
        <dbReference type="ChEBI" id="CHEBI:29103"/>
    </ligand>
</feature>
<evidence type="ECO:0000313" key="16">
    <source>
        <dbReference type="Proteomes" id="UP000308768"/>
    </source>
</evidence>
<dbReference type="GO" id="GO:0019303">
    <property type="term" value="P:D-ribose catabolic process"/>
    <property type="evidence" value="ECO:0007669"/>
    <property type="project" value="UniProtKB-UniRule"/>
</dbReference>
<keyword evidence="10 12" id="KW-0630">Potassium</keyword>
<evidence type="ECO:0000259" key="14">
    <source>
        <dbReference type="Pfam" id="PF00294"/>
    </source>
</evidence>
<dbReference type="EC" id="2.7.1.15" evidence="2 12"/>
<name>A0A4U0WMN7_9PEZI</name>